<keyword evidence="6" id="KW-1185">Reference proteome</keyword>
<evidence type="ECO:0000313" key="5">
    <source>
        <dbReference type="EMBL" id="AXT46080.1"/>
    </source>
</evidence>
<dbReference type="Pfam" id="PF05954">
    <property type="entry name" value="Phage_GPD"/>
    <property type="match status" value="1"/>
</dbReference>
<dbReference type="Gene3D" id="2.30.110.50">
    <property type="match status" value="1"/>
</dbReference>
<reference evidence="5 6" key="1">
    <citation type="submission" date="2018-08" db="EMBL/GenBank/DDBJ databases">
        <title>Complete genome sequence of JP2-74.</title>
        <authorList>
            <person name="Wu L."/>
        </authorList>
    </citation>
    <scope>NUCLEOTIDE SEQUENCE [LARGE SCALE GENOMIC DNA]</scope>
    <source>
        <strain evidence="5 6">JP2-74</strain>
    </source>
</reference>
<dbReference type="InterPro" id="IPR006531">
    <property type="entry name" value="Gp5/Vgr_OB"/>
</dbReference>
<dbReference type="SUPFAM" id="SSF69255">
    <property type="entry name" value="gp5 N-terminal domain-like"/>
    <property type="match status" value="1"/>
</dbReference>
<sequence>MPPQQHYHLKIAELPAELLSVESFTLRESLGRPFAADIRVTSARQDIDLVSLLDRYALFSIHGPHPDATLFPETPPQLLRRWRGVVSHARRLSASRDEALYELRIESQLARLGEGRYSRIFQHQSVPDIIEAVLRRHDYRGHEITWKLRPLFGQDHNPYPKLEYVTQYQESDLDFIHRLAEKAGLYYYLVTDPKSAAWETIVFGDDVDAYVRTGLDPAQPPQGGVKLKLRPQAGMADNEETLSRFELAAQPIRAQIQRNDYNYRSADTRLLSQGGPADNTPGARGVDYLWGEHYKDPEQGQRAVLIAQQRQHCRQWIAAGDGNCLQAFAPGQIFKHDGPALAPAPDGWLLVSVQHQGGRRDAYRNAFTAMPADRPYRQELRTPVPNIAGALPSRVVAPEKTYYGAIDLQGRYCVRLPFDLDEWSPGGDSRPLRLARPYAGPEYGQHFPLHQGTEVLVSFVLGDVDRPYISGCLHNSELTDSNPGAHWDSRNLIRTWANNKLRLEDRQGEEHIKLATEYDKSQLNLGHLVNGQRAPRGQGFELRTDGWGALRATKGLFITTDAQPKAGGKQLDMQAALDQLDAAMNQARELLRLAGEHRNPKPMLDTLQTLLDNSKQLAGSALLAHAPAGIAHATPASLLASAGQAIHLQAGDDINLGSGESLHAVAVKAIALLAQSQGMRLVAGQGKLQLEAHGDTLELSSEKNMTLQTVNGQLLLNAKRGITLASGGAFIRLQDGKIDIHSPGDLKLRGIYDMAPPGGQTLPLPQLPNSVCKECLRNAQAAANPLVPLSAPN</sequence>
<name>A0AAD0RRH2_9NEIS</name>
<accession>A0AAD0RRH2</accession>
<evidence type="ECO:0000259" key="3">
    <source>
        <dbReference type="Pfam" id="PF10106"/>
    </source>
</evidence>
<organism evidence="5 6">
    <name type="scientific">Chromobacterium rhizoryzae</name>
    <dbReference type="NCBI Taxonomy" id="1778675"/>
    <lineage>
        <taxon>Bacteria</taxon>
        <taxon>Pseudomonadati</taxon>
        <taxon>Pseudomonadota</taxon>
        <taxon>Betaproteobacteria</taxon>
        <taxon>Neisseriales</taxon>
        <taxon>Chromobacteriaceae</taxon>
        <taxon>Chromobacterium</taxon>
    </lineage>
</organism>
<comment type="similarity">
    <text evidence="1">Belongs to the VgrG protein family.</text>
</comment>
<dbReference type="Gene3D" id="2.40.50.230">
    <property type="entry name" value="Gp5 N-terminal domain"/>
    <property type="match status" value="1"/>
</dbReference>
<feature type="domain" description="Gp5/Type VI secretion system Vgr protein OB-fold" evidence="2">
    <location>
        <begin position="420"/>
        <end position="474"/>
    </location>
</feature>
<evidence type="ECO:0000259" key="2">
    <source>
        <dbReference type="Pfam" id="PF04717"/>
    </source>
</evidence>
<dbReference type="Pfam" id="PF04717">
    <property type="entry name" value="Phage_base_V"/>
    <property type="match status" value="1"/>
</dbReference>
<dbReference type="InterPro" id="IPR006533">
    <property type="entry name" value="T6SS_Vgr_RhsGE"/>
</dbReference>
<dbReference type="AlphaFoldDB" id="A0AAD0RRH2"/>
<evidence type="ECO:0000256" key="1">
    <source>
        <dbReference type="ARBA" id="ARBA00005558"/>
    </source>
</evidence>
<evidence type="ECO:0000259" key="4">
    <source>
        <dbReference type="Pfam" id="PF13296"/>
    </source>
</evidence>
<dbReference type="Gene3D" id="3.55.50.10">
    <property type="entry name" value="Baseplate protein-like domains"/>
    <property type="match status" value="1"/>
</dbReference>
<dbReference type="Gene3D" id="4.10.220.110">
    <property type="match status" value="1"/>
</dbReference>
<dbReference type="SUPFAM" id="SSF69279">
    <property type="entry name" value="Phage tail proteins"/>
    <property type="match status" value="2"/>
</dbReference>
<dbReference type="NCBIfam" id="TIGR01646">
    <property type="entry name" value="vgr_GE"/>
    <property type="match status" value="1"/>
</dbReference>
<dbReference type="Pfam" id="PF13296">
    <property type="entry name" value="T6SS_Vgr"/>
    <property type="match status" value="1"/>
</dbReference>
<dbReference type="EMBL" id="CP031968">
    <property type="protein sequence ID" value="AXT46080.1"/>
    <property type="molecule type" value="Genomic_DNA"/>
</dbReference>
<proteinExistence type="inferred from homology"/>
<evidence type="ECO:0000313" key="6">
    <source>
        <dbReference type="Proteomes" id="UP000259465"/>
    </source>
</evidence>
<dbReference type="Pfam" id="PF10106">
    <property type="entry name" value="DUF2345"/>
    <property type="match status" value="1"/>
</dbReference>
<dbReference type="RefSeq" id="WP_043593931.1">
    <property type="nucleotide sequence ID" value="NZ_CP031968.1"/>
</dbReference>
<protein>
    <submittedName>
        <fullName evidence="5">Type VI secretion system tip protein VgrG</fullName>
    </submittedName>
</protein>
<dbReference type="InterPro" id="IPR017847">
    <property type="entry name" value="T6SS_RhsGE_Vgr_subset"/>
</dbReference>
<feature type="domain" description="DUF2345" evidence="3">
    <location>
        <begin position="614"/>
        <end position="749"/>
    </location>
</feature>
<gene>
    <name evidence="5" type="primary">vgrG</name>
    <name evidence="5" type="ORF">D1345_07750</name>
</gene>
<dbReference type="Proteomes" id="UP000259465">
    <property type="component" value="Chromosome"/>
</dbReference>
<dbReference type="InterPro" id="IPR018769">
    <property type="entry name" value="VgrG2_DUF2345"/>
</dbReference>
<dbReference type="NCBIfam" id="TIGR03361">
    <property type="entry name" value="VI_Rhs_Vgr"/>
    <property type="match status" value="1"/>
</dbReference>
<dbReference type="KEGG" id="crz:D1345_07750"/>
<dbReference type="InterPro" id="IPR037026">
    <property type="entry name" value="Vgr_OB-fold_dom_sf"/>
</dbReference>
<feature type="domain" description="Putative type VI secretion system Rhs element associated Vgr" evidence="4">
    <location>
        <begin position="495"/>
        <end position="593"/>
    </location>
</feature>
<dbReference type="InterPro" id="IPR028244">
    <property type="entry name" value="T6SS_Rhs_Vgr_dom"/>
</dbReference>